<dbReference type="SUPFAM" id="SSF52402">
    <property type="entry name" value="Adenine nucleotide alpha hydrolases-like"/>
    <property type="match status" value="1"/>
</dbReference>
<feature type="binding site" evidence="2">
    <location>
        <position position="9"/>
    </location>
    <ligand>
        <name>Zn(2+)</name>
        <dbReference type="ChEBI" id="CHEBI:29105"/>
        <label>1</label>
    </ligand>
</feature>
<evidence type="ECO:0000256" key="3">
    <source>
        <dbReference type="PIRSR" id="PIRSR004976-51"/>
    </source>
</evidence>
<feature type="binding site" evidence="3">
    <location>
        <position position="175"/>
    </location>
    <ligand>
        <name>ATP</name>
        <dbReference type="ChEBI" id="CHEBI:30616"/>
    </ligand>
</feature>
<dbReference type="GO" id="GO:0002143">
    <property type="term" value="P:tRNA wobble position uridine thiolation"/>
    <property type="evidence" value="ECO:0007669"/>
    <property type="project" value="TreeGrafter"/>
</dbReference>
<gene>
    <name evidence="5" type="ORF">J3E07_000338</name>
</gene>
<keyword evidence="2" id="KW-0862">Zinc</keyword>
<accession>A0A8J7S3P9</accession>
<dbReference type="PIRSF" id="PIRSF004976">
    <property type="entry name" value="ATPase_YdaO"/>
    <property type="match status" value="1"/>
</dbReference>
<dbReference type="GO" id="GO:0000049">
    <property type="term" value="F:tRNA binding"/>
    <property type="evidence" value="ECO:0007669"/>
    <property type="project" value="InterPro"/>
</dbReference>
<feature type="binding site" evidence="2">
    <location>
        <position position="304"/>
    </location>
    <ligand>
        <name>Zn(2+)</name>
        <dbReference type="ChEBI" id="CHEBI:29105"/>
        <label>2</label>
    </ligand>
</feature>
<feature type="binding site" evidence="3">
    <location>
        <position position="68"/>
    </location>
    <ligand>
        <name>ATP</name>
        <dbReference type="ChEBI" id="CHEBI:30616"/>
    </ligand>
</feature>
<feature type="binding site" evidence="2">
    <location>
        <position position="12"/>
    </location>
    <ligand>
        <name>Zn(2+)</name>
        <dbReference type="ChEBI" id="CHEBI:29105"/>
        <label>1</label>
    </ligand>
</feature>
<dbReference type="InterPro" id="IPR035107">
    <property type="entry name" value="tRNA_thiolation_TtcA_Ctu1"/>
</dbReference>
<name>A0A8J7S3P9_METVO</name>
<dbReference type="GO" id="GO:0005524">
    <property type="term" value="F:ATP binding"/>
    <property type="evidence" value="ECO:0007669"/>
    <property type="project" value="UniProtKB-KW"/>
</dbReference>
<keyword evidence="1" id="KW-0808">Transferase</keyword>
<dbReference type="PANTHER" id="PTHR11807:SF12">
    <property type="entry name" value="CYTOPLASMIC TRNA 2-THIOLATION PROTEIN 1"/>
    <property type="match status" value="1"/>
</dbReference>
<sequence length="318" mass="35741">MTAISKSKCGKCGNAFNDDELYFQKHSGTKFCKECFIKDTKRKVRKNLGKNILKNHITIGVGISGGKDSLVMAHILNEFFNQIPNSKIVGIMVNEGIEGFRNDGIEKGIKFCEEYGIEYHIVTFSEYIDSDLDSIVAIAKEKNMTMNPCSFCGVIRRKILNRVAIEKGCDYLAIGHNLDDISQAVMMNYIEGDIKKLAILGKSSQSDKFVKRIKPLSKIPEEEVKLFADILEMDYHKEPCPYSCLSYRSEVSDIIDTLEEKHAGAMYSIVAGYERLLEYLEVPESVGICEKCGEPSALKICKVCSFLKDLGLEENSKF</sequence>
<keyword evidence="2" id="KW-0479">Metal-binding</keyword>
<feature type="binding site" evidence="2">
    <location>
        <position position="289"/>
    </location>
    <ligand>
        <name>Zn(2+)</name>
        <dbReference type="ChEBI" id="CHEBI:29105"/>
        <label>2</label>
    </ligand>
</feature>
<dbReference type="GO" id="GO:0002144">
    <property type="term" value="C:cytosolic tRNA wobble base thiouridylase complex"/>
    <property type="evidence" value="ECO:0007669"/>
    <property type="project" value="TreeGrafter"/>
</dbReference>
<feature type="binding site" evidence="2">
    <location>
        <position position="301"/>
    </location>
    <ligand>
        <name>Zn(2+)</name>
        <dbReference type="ChEBI" id="CHEBI:29105"/>
        <label>2</label>
    </ligand>
</feature>
<feature type="binding site" evidence="3">
    <location>
        <position position="180"/>
    </location>
    <ligand>
        <name>ATP</name>
        <dbReference type="ChEBI" id="CHEBI:30616"/>
    </ligand>
</feature>
<evidence type="ECO:0000259" key="4">
    <source>
        <dbReference type="Pfam" id="PF01171"/>
    </source>
</evidence>
<reference evidence="5" key="1">
    <citation type="submission" date="2021-03" db="EMBL/GenBank/DDBJ databases">
        <title>Genomic Encyclopedia of Type Strains, Phase IV (KMG-V): Genome sequencing to study the core and pangenomes of soil and plant-associated prokaryotes.</title>
        <authorList>
            <person name="Whitman W."/>
        </authorList>
    </citation>
    <scope>NUCLEOTIDE SEQUENCE</scope>
    <source>
        <strain evidence="5">C4</strain>
    </source>
</reference>
<dbReference type="GO" id="GO:0046872">
    <property type="term" value="F:metal ion binding"/>
    <property type="evidence" value="ECO:0007669"/>
    <property type="project" value="UniProtKB-KW"/>
</dbReference>
<evidence type="ECO:0000313" key="5">
    <source>
        <dbReference type="EMBL" id="MBP2200940.1"/>
    </source>
</evidence>
<dbReference type="PANTHER" id="PTHR11807">
    <property type="entry name" value="ATPASES OF THE PP SUPERFAMILY-RELATED"/>
    <property type="match status" value="1"/>
</dbReference>
<proteinExistence type="predicted"/>
<dbReference type="GO" id="GO:0016740">
    <property type="term" value="F:transferase activity"/>
    <property type="evidence" value="ECO:0007669"/>
    <property type="project" value="UniProtKB-KW"/>
</dbReference>
<evidence type="ECO:0000256" key="1">
    <source>
        <dbReference type="ARBA" id="ARBA00022679"/>
    </source>
</evidence>
<comment type="caution">
    <text evidence="5">The sequence shown here is derived from an EMBL/GenBank/DDBJ whole genome shotgun (WGS) entry which is preliminary data.</text>
</comment>
<feature type="domain" description="tRNA(Ile)-lysidine/2-thiocytidine synthase N-terminal" evidence="4">
    <location>
        <begin position="59"/>
        <end position="237"/>
    </location>
</feature>
<dbReference type="EMBL" id="JAGGMV010000001">
    <property type="protein sequence ID" value="MBP2200940.1"/>
    <property type="molecule type" value="Genomic_DNA"/>
</dbReference>
<dbReference type="Pfam" id="PF01171">
    <property type="entry name" value="ATP_bind_3"/>
    <property type="match status" value="1"/>
</dbReference>
<dbReference type="RefSeq" id="WP_209590371.1">
    <property type="nucleotide sequence ID" value="NZ_JAGGMU010000001.1"/>
</dbReference>
<feature type="binding site" evidence="2">
    <location>
        <position position="32"/>
    </location>
    <ligand>
        <name>Zn(2+)</name>
        <dbReference type="ChEBI" id="CHEBI:29105"/>
        <label>1</label>
    </ligand>
</feature>
<dbReference type="Gene3D" id="3.40.50.620">
    <property type="entry name" value="HUPs"/>
    <property type="match status" value="1"/>
</dbReference>
<feature type="binding site" evidence="2">
    <location>
        <position position="35"/>
    </location>
    <ligand>
        <name>Zn(2+)</name>
        <dbReference type="ChEBI" id="CHEBI:29105"/>
        <label>1</label>
    </ligand>
</feature>
<evidence type="ECO:0000313" key="6">
    <source>
        <dbReference type="Proteomes" id="UP000740329"/>
    </source>
</evidence>
<organism evidence="5 6">
    <name type="scientific">Methanococcus voltae</name>
    <dbReference type="NCBI Taxonomy" id="2188"/>
    <lineage>
        <taxon>Archaea</taxon>
        <taxon>Methanobacteriati</taxon>
        <taxon>Methanobacteriota</taxon>
        <taxon>Methanomada group</taxon>
        <taxon>Methanococci</taxon>
        <taxon>Methanococcales</taxon>
        <taxon>Methanococcaceae</taxon>
        <taxon>Methanococcus</taxon>
    </lineage>
</organism>
<protein>
    <submittedName>
        <fullName evidence="5">Uncharacterized protein (TIGR00269 family)</fullName>
    </submittedName>
</protein>
<dbReference type="Proteomes" id="UP000740329">
    <property type="component" value="Unassembled WGS sequence"/>
</dbReference>
<keyword evidence="3" id="KW-0547">Nucleotide-binding</keyword>
<feature type="binding site" evidence="2">
    <location>
        <position position="292"/>
    </location>
    <ligand>
        <name>Zn(2+)</name>
        <dbReference type="ChEBI" id="CHEBI:29105"/>
        <label>2</label>
    </ligand>
</feature>
<dbReference type="NCBIfam" id="TIGR00269">
    <property type="entry name" value="TIGR00269 family protein"/>
    <property type="match status" value="1"/>
</dbReference>
<dbReference type="InterPro" id="IPR014729">
    <property type="entry name" value="Rossmann-like_a/b/a_fold"/>
</dbReference>
<evidence type="ECO:0000256" key="2">
    <source>
        <dbReference type="PIRSR" id="PIRSR004976-50"/>
    </source>
</evidence>
<keyword evidence="3" id="KW-0067">ATP-binding</keyword>
<dbReference type="AlphaFoldDB" id="A0A8J7S3P9"/>
<dbReference type="OrthoDB" id="33422at2157"/>
<feature type="binding site" evidence="3">
    <location>
        <begin position="62"/>
        <end position="64"/>
    </location>
    <ligand>
        <name>ATP</name>
        <dbReference type="ChEBI" id="CHEBI:30616"/>
    </ligand>
</feature>
<dbReference type="InterPro" id="IPR000541">
    <property type="entry name" value="Ncs6/Tuc1/Ctu1"/>
</dbReference>
<feature type="binding site" evidence="3">
    <location>
        <position position="93"/>
    </location>
    <ligand>
        <name>ATP</name>
        <dbReference type="ChEBI" id="CHEBI:30616"/>
    </ligand>
</feature>
<dbReference type="InterPro" id="IPR011063">
    <property type="entry name" value="TilS/TtcA_N"/>
</dbReference>